<comment type="subcellular location">
    <subcellularLocation>
        <location evidence="1">Membrane</location>
        <topology evidence="1">Multi-pass membrane protein</topology>
    </subcellularLocation>
</comment>
<proteinExistence type="inferred from homology"/>
<dbReference type="AlphaFoldDB" id="A0A815PPN0"/>
<evidence type="ECO:0000256" key="3">
    <source>
        <dbReference type="ARBA" id="ARBA00022692"/>
    </source>
</evidence>
<dbReference type="Pfam" id="PF20519">
    <property type="entry name" value="Polycystin_dom"/>
    <property type="match status" value="1"/>
</dbReference>
<evidence type="ECO:0000259" key="8">
    <source>
        <dbReference type="Pfam" id="PF08016"/>
    </source>
</evidence>
<evidence type="ECO:0000256" key="2">
    <source>
        <dbReference type="ARBA" id="ARBA00007200"/>
    </source>
</evidence>
<feature type="transmembrane region" description="Helical" evidence="7">
    <location>
        <begin position="522"/>
        <end position="542"/>
    </location>
</feature>
<feature type="transmembrane region" description="Helical" evidence="7">
    <location>
        <begin position="493"/>
        <end position="510"/>
    </location>
</feature>
<dbReference type="InterPro" id="IPR036392">
    <property type="entry name" value="PLAT/LH2_dom_sf"/>
</dbReference>
<name>A0A815PPN0_ADIRI</name>
<dbReference type="PANTHER" id="PTHR10877:SF150">
    <property type="entry name" value="REJ DOMAIN-CONTAINING PROTEIN"/>
    <property type="match status" value="1"/>
</dbReference>
<feature type="domain" description="Polycystin" evidence="9">
    <location>
        <begin position="432"/>
        <end position="475"/>
    </location>
</feature>
<dbReference type="GO" id="GO:0005262">
    <property type="term" value="F:calcium channel activity"/>
    <property type="evidence" value="ECO:0007669"/>
    <property type="project" value="TreeGrafter"/>
</dbReference>
<dbReference type="Gene3D" id="2.60.60.20">
    <property type="entry name" value="PLAT/LH2 domain"/>
    <property type="match status" value="1"/>
</dbReference>
<evidence type="ECO:0000313" key="11">
    <source>
        <dbReference type="Proteomes" id="UP000663852"/>
    </source>
</evidence>
<sequence>MTLQNVTSMNNTPHHLLFNLHYVDLSQSNGVSVSVHIEIKPLNPSLGYLLIYKFDSLPMLNSSMSQIDQWFLFCPSNLTNNHIYAYFINNQLTNHHKSLIFGLRELNTTEIFHYCSTPSTNPPITNEPFHFTSNYELRLYTSGCYYLDSNNRWQSDGLIVGPLTNVNETECLSTHLTTFAGGFLALPAPVNWNYVFANADFNRNKIIYITVICVSILYLLIMTYAHYKNKTDIEKLGVLALEDNCKKDQYCYQIIVFIGNRKNAGTKSRVHFILAGDEDETQVRTFNHSKRQISQRGQMGSFLSYICFLVLLNVASYSHRIDYQFKEVDHSRKYLLSPQISTIDEYWNRLENDSPRNLSGYFDDKTNRLIGWFKMIQLRVKSEQYRPWNSTCDYDLRSSNEEKCSFESGWSTVLVEKAFQYTADVYVYDLRSNLSTLRQFSWIDSQTRLIEIQSNLFHPTLNLFTSIKLQTEFHVDSFPFQMMSTVSELVCNIVYLIIIMCLMIELVHSIKRMKIKYFHNVCSYVNMSIIICSWINMIIFALKYQQANIIENFFNETNDYVYIDLDYAIRLDKLFKNFLYLALVLSWIKIDLVYSLVLFIIPIEIEFTQINKNGII</sequence>
<evidence type="ECO:0000313" key="10">
    <source>
        <dbReference type="EMBL" id="CAF1452790.1"/>
    </source>
</evidence>
<protein>
    <submittedName>
        <fullName evidence="10">Uncharacterized protein</fullName>
    </submittedName>
</protein>
<keyword evidence="3 7" id="KW-0812">Transmembrane</keyword>
<evidence type="ECO:0000256" key="6">
    <source>
        <dbReference type="ARBA" id="ARBA00023136"/>
    </source>
</evidence>
<feature type="transmembrane region" description="Helical" evidence="7">
    <location>
        <begin position="206"/>
        <end position="227"/>
    </location>
</feature>
<dbReference type="Proteomes" id="UP000663852">
    <property type="component" value="Unassembled WGS sequence"/>
</dbReference>
<comment type="similarity">
    <text evidence="2">Belongs to the polycystin family.</text>
</comment>
<dbReference type="InterPro" id="IPR051223">
    <property type="entry name" value="Polycystin"/>
</dbReference>
<dbReference type="GO" id="GO:0016020">
    <property type="term" value="C:membrane"/>
    <property type="evidence" value="ECO:0007669"/>
    <property type="project" value="UniProtKB-SubCell"/>
</dbReference>
<gene>
    <name evidence="10" type="ORF">EDS130_LOCUS39628</name>
</gene>
<dbReference type="PANTHER" id="PTHR10877">
    <property type="entry name" value="POLYCYSTIN FAMILY MEMBER"/>
    <property type="match status" value="1"/>
</dbReference>
<evidence type="ECO:0000256" key="7">
    <source>
        <dbReference type="SAM" id="Phobius"/>
    </source>
</evidence>
<organism evidence="10 11">
    <name type="scientific">Adineta ricciae</name>
    <name type="common">Rotifer</name>
    <dbReference type="NCBI Taxonomy" id="249248"/>
    <lineage>
        <taxon>Eukaryota</taxon>
        <taxon>Metazoa</taxon>
        <taxon>Spiralia</taxon>
        <taxon>Gnathifera</taxon>
        <taxon>Rotifera</taxon>
        <taxon>Eurotatoria</taxon>
        <taxon>Bdelloidea</taxon>
        <taxon>Adinetida</taxon>
        <taxon>Adinetidae</taxon>
        <taxon>Adineta</taxon>
    </lineage>
</organism>
<feature type="transmembrane region" description="Helical" evidence="7">
    <location>
        <begin position="578"/>
        <end position="601"/>
    </location>
</feature>
<feature type="transmembrane region" description="Helical" evidence="7">
    <location>
        <begin position="299"/>
        <end position="317"/>
    </location>
</feature>
<reference evidence="10" key="1">
    <citation type="submission" date="2021-02" db="EMBL/GenBank/DDBJ databases">
        <authorList>
            <person name="Nowell W R."/>
        </authorList>
    </citation>
    <scope>NUCLEOTIDE SEQUENCE</scope>
</reference>
<dbReference type="Pfam" id="PF08016">
    <property type="entry name" value="PKD_channel"/>
    <property type="match status" value="1"/>
</dbReference>
<feature type="domain" description="Polycystin cation channel PKD1/PKD2" evidence="8">
    <location>
        <begin position="485"/>
        <end position="590"/>
    </location>
</feature>
<keyword evidence="5 7" id="KW-1133">Transmembrane helix</keyword>
<dbReference type="SUPFAM" id="SSF49723">
    <property type="entry name" value="Lipase/lipooxygenase domain (PLAT/LH2 domain)"/>
    <property type="match status" value="1"/>
</dbReference>
<accession>A0A815PPN0</accession>
<keyword evidence="4" id="KW-0732">Signal</keyword>
<comment type="caution">
    <text evidence="10">The sequence shown here is derived from an EMBL/GenBank/DDBJ whole genome shotgun (WGS) entry which is preliminary data.</text>
</comment>
<evidence type="ECO:0000256" key="5">
    <source>
        <dbReference type="ARBA" id="ARBA00022989"/>
    </source>
</evidence>
<dbReference type="InterPro" id="IPR046791">
    <property type="entry name" value="Polycystin_dom"/>
</dbReference>
<evidence type="ECO:0000256" key="4">
    <source>
        <dbReference type="ARBA" id="ARBA00022729"/>
    </source>
</evidence>
<dbReference type="EMBL" id="CAJNOJ010000450">
    <property type="protein sequence ID" value="CAF1452790.1"/>
    <property type="molecule type" value="Genomic_DNA"/>
</dbReference>
<dbReference type="OrthoDB" id="10039908at2759"/>
<dbReference type="InterPro" id="IPR013122">
    <property type="entry name" value="PKD1_2_channel"/>
</dbReference>
<dbReference type="GO" id="GO:0050982">
    <property type="term" value="P:detection of mechanical stimulus"/>
    <property type="evidence" value="ECO:0007669"/>
    <property type="project" value="TreeGrafter"/>
</dbReference>
<evidence type="ECO:0000256" key="1">
    <source>
        <dbReference type="ARBA" id="ARBA00004141"/>
    </source>
</evidence>
<evidence type="ECO:0000259" key="9">
    <source>
        <dbReference type="Pfam" id="PF20519"/>
    </source>
</evidence>
<keyword evidence="6 7" id="KW-0472">Membrane</keyword>